<dbReference type="Pfam" id="PF08454">
    <property type="entry name" value="RIH_assoc"/>
    <property type="match status" value="1"/>
</dbReference>
<keyword evidence="4" id="KW-1185">Reference proteome</keyword>
<keyword evidence="1" id="KW-0472">Membrane</keyword>
<dbReference type="PANTHER" id="PTHR45816">
    <property type="entry name" value="MIR DOMAIN-CONTAINING PROTEIN"/>
    <property type="match status" value="1"/>
</dbReference>
<proteinExistence type="predicted"/>
<dbReference type="InterPro" id="IPR016024">
    <property type="entry name" value="ARM-type_fold"/>
</dbReference>
<feature type="domain" description="RyR/IP3R Homology associated" evidence="2">
    <location>
        <begin position="21"/>
        <end position="113"/>
    </location>
</feature>
<dbReference type="OrthoDB" id="300855at2759"/>
<evidence type="ECO:0000313" key="3">
    <source>
        <dbReference type="EMBL" id="CAG5128028.1"/>
    </source>
</evidence>
<feature type="non-terminal residue" evidence="3">
    <location>
        <position position="394"/>
    </location>
</feature>
<dbReference type="PANTHER" id="PTHR45816:SF4">
    <property type="entry name" value="RYR_IP3R HOMOLOGY ASSOCIATED DOMAIN-CONTAINING PROTEIN"/>
    <property type="match status" value="1"/>
</dbReference>
<reference evidence="3" key="1">
    <citation type="submission" date="2021-04" db="EMBL/GenBank/DDBJ databases">
        <authorList>
            <consortium name="Molecular Ecology Group"/>
        </authorList>
    </citation>
    <scope>NUCLEOTIDE SEQUENCE</scope>
</reference>
<evidence type="ECO:0000259" key="2">
    <source>
        <dbReference type="Pfam" id="PF08454"/>
    </source>
</evidence>
<comment type="caution">
    <text evidence="3">The sequence shown here is derived from an EMBL/GenBank/DDBJ whole genome shotgun (WGS) entry which is preliminary data.</text>
</comment>
<name>A0A8S3ZIR6_9EUPU</name>
<evidence type="ECO:0000313" key="4">
    <source>
        <dbReference type="Proteomes" id="UP000678393"/>
    </source>
</evidence>
<organism evidence="3 4">
    <name type="scientific">Candidula unifasciata</name>
    <dbReference type="NCBI Taxonomy" id="100452"/>
    <lineage>
        <taxon>Eukaryota</taxon>
        <taxon>Metazoa</taxon>
        <taxon>Spiralia</taxon>
        <taxon>Lophotrochozoa</taxon>
        <taxon>Mollusca</taxon>
        <taxon>Gastropoda</taxon>
        <taxon>Heterobranchia</taxon>
        <taxon>Euthyneura</taxon>
        <taxon>Panpulmonata</taxon>
        <taxon>Eupulmonata</taxon>
        <taxon>Stylommatophora</taxon>
        <taxon>Helicina</taxon>
        <taxon>Helicoidea</taxon>
        <taxon>Geomitridae</taxon>
        <taxon>Candidula</taxon>
    </lineage>
</organism>
<dbReference type="InterPro" id="IPR013662">
    <property type="entry name" value="RIH_assoc-dom"/>
</dbReference>
<evidence type="ECO:0000256" key="1">
    <source>
        <dbReference type="SAM" id="Phobius"/>
    </source>
</evidence>
<accession>A0A8S3ZIR6</accession>
<dbReference type="EMBL" id="CAJHNH020002892">
    <property type="protein sequence ID" value="CAG5128028.1"/>
    <property type="molecule type" value="Genomic_DNA"/>
</dbReference>
<gene>
    <name evidence="3" type="ORF">CUNI_LOCUS13586</name>
</gene>
<dbReference type="GO" id="GO:0006816">
    <property type="term" value="P:calcium ion transport"/>
    <property type="evidence" value="ECO:0007669"/>
    <property type="project" value="InterPro"/>
</dbReference>
<dbReference type="AlphaFoldDB" id="A0A8S3ZIR6"/>
<keyword evidence="1" id="KW-0812">Transmembrane</keyword>
<feature type="transmembrane region" description="Helical" evidence="1">
    <location>
        <begin position="349"/>
        <end position="369"/>
    </location>
</feature>
<feature type="non-terminal residue" evidence="3">
    <location>
        <position position="1"/>
    </location>
</feature>
<protein>
    <recommendedName>
        <fullName evidence="2">RyR/IP3R Homology associated domain-containing protein</fullName>
    </recommendedName>
</protein>
<dbReference type="Proteomes" id="UP000678393">
    <property type="component" value="Unassembled WGS sequence"/>
</dbReference>
<dbReference type="SUPFAM" id="SSF48371">
    <property type="entry name" value="ARM repeat"/>
    <property type="match status" value="1"/>
</dbReference>
<dbReference type="InterPro" id="IPR015925">
    <property type="entry name" value="Ryanodine_IP3_receptor"/>
</dbReference>
<sequence>EQESETTASDTSAFEYRNDGYIELVLKVMARMCDGQNKHLQDYLREQPDNVKSFDIIAEVTRFLNVVYSNINSKNIELVIQLFQTMNEFTAGNQENRVVIYDNKIIDYINFILRSGEFSDCSTLKSLELRKSISNLVMSLIEENGPGATDVALEVKDTLDKKAVLELMAKCYEHHQTDKTKIMELKALEEAMADPLGSQAKLTSHGNLKKGKKLLKGVMTKQKEEFGEQYMDVGFSLYLILARMWDIDAKLLEYLRMTPLQAKAFNFSNIIIIIIMCRKQRYSTHSNVLLYQRVLREEVKEKLKWGVDRSSPSNKIRDLMGWTKDIMKDIAYQQKILRNPVAILLTKGWLVWNHLVTILSFAINILMLVTWKAKGSLETPGIMTNMTVVPPVLR</sequence>
<keyword evidence="1" id="KW-1133">Transmembrane helix</keyword>